<sequence length="345" mass="36716">MFSPMFSILLVPFLAAMFLAINMGGSGTAPSFSAAYGSNIIKKDFIPGLFGLFVFFGAIIAGKKVVLTIGKDILPGEMIGLILTIIILLSVGLSLLFANLLRIPQSTSQATISALIGPAVYFDVLKTQKLVFEIIPTWLVLPLVSFIITLFIGKYIYNPIKHKKIIKFKEISTHPVLKVVVILTSCYVAFAIGSNNVANAAGPIASMISNELNIVVQGDKFVLIMILSTLIIAPCFAIGSSLFGGRIVETTGKDIIDIGPLGASLVAGVTATLLLLASVTRGIPTSLVQMNAMAIIGLGISKVGWKEILTHITVKKMLTIWIIAPLIALFLSFLLTVLADKAGLL</sequence>
<feature type="transmembrane region" description="Helical" evidence="6">
    <location>
        <begin position="283"/>
        <end position="305"/>
    </location>
</feature>
<proteinExistence type="predicted"/>
<evidence type="ECO:0000313" key="8">
    <source>
        <dbReference type="Proteomes" id="UP000034746"/>
    </source>
</evidence>
<gene>
    <name evidence="7" type="ORF">UU48_C0029G0005</name>
</gene>
<feature type="transmembrane region" description="Helical" evidence="6">
    <location>
        <begin position="317"/>
        <end position="339"/>
    </location>
</feature>
<keyword evidence="4 6" id="KW-1133">Transmembrane helix</keyword>
<accession>A0A0G0XIP1</accession>
<dbReference type="EMBL" id="LCAU01000029">
    <property type="protein sequence ID" value="KKR96645.1"/>
    <property type="molecule type" value="Genomic_DNA"/>
</dbReference>
<feature type="transmembrane region" description="Helical" evidence="6">
    <location>
        <begin position="78"/>
        <end position="98"/>
    </location>
</feature>
<dbReference type="PANTHER" id="PTHR11101:SF80">
    <property type="entry name" value="PHOSPHATE TRANSPORTER"/>
    <property type="match status" value="1"/>
</dbReference>
<feature type="transmembrane region" description="Helical" evidence="6">
    <location>
        <begin position="47"/>
        <end position="66"/>
    </location>
</feature>
<dbReference type="GO" id="GO:0035435">
    <property type="term" value="P:phosphate ion transmembrane transport"/>
    <property type="evidence" value="ECO:0007669"/>
    <property type="project" value="TreeGrafter"/>
</dbReference>
<keyword evidence="5 6" id="KW-0472">Membrane</keyword>
<dbReference type="AlphaFoldDB" id="A0A0G0XIP1"/>
<evidence type="ECO:0000313" key="7">
    <source>
        <dbReference type="EMBL" id="KKR96645.1"/>
    </source>
</evidence>
<evidence type="ECO:0000256" key="4">
    <source>
        <dbReference type="ARBA" id="ARBA00022989"/>
    </source>
</evidence>
<keyword evidence="3 6" id="KW-0812">Transmembrane</keyword>
<organism evidence="7 8">
    <name type="scientific">Candidatus Uhrbacteria bacterium GW2011_GWF2_41_16</name>
    <dbReference type="NCBI Taxonomy" id="1618997"/>
    <lineage>
        <taxon>Bacteria</taxon>
        <taxon>Candidatus Uhriibacteriota</taxon>
    </lineage>
</organism>
<reference evidence="7 8" key="1">
    <citation type="journal article" date="2015" name="Nature">
        <title>rRNA introns, odd ribosomes, and small enigmatic genomes across a large radiation of phyla.</title>
        <authorList>
            <person name="Brown C.T."/>
            <person name="Hug L.A."/>
            <person name="Thomas B.C."/>
            <person name="Sharon I."/>
            <person name="Castelle C.J."/>
            <person name="Singh A."/>
            <person name="Wilkins M.J."/>
            <person name="Williams K.H."/>
            <person name="Banfield J.F."/>
        </authorList>
    </citation>
    <scope>NUCLEOTIDE SEQUENCE [LARGE SCALE GENOMIC DNA]</scope>
</reference>
<dbReference type="Proteomes" id="UP000034746">
    <property type="component" value="Unassembled WGS sequence"/>
</dbReference>
<dbReference type="GO" id="GO:0016020">
    <property type="term" value="C:membrane"/>
    <property type="evidence" value="ECO:0007669"/>
    <property type="project" value="UniProtKB-SubCell"/>
</dbReference>
<feature type="transmembrane region" description="Helical" evidence="6">
    <location>
        <begin position="255"/>
        <end position="277"/>
    </location>
</feature>
<feature type="transmembrane region" description="Helical" evidence="6">
    <location>
        <begin position="177"/>
        <end position="201"/>
    </location>
</feature>
<keyword evidence="2" id="KW-0813">Transport</keyword>
<evidence type="ECO:0000256" key="1">
    <source>
        <dbReference type="ARBA" id="ARBA00004141"/>
    </source>
</evidence>
<comment type="caution">
    <text evidence="7">The sequence shown here is derived from an EMBL/GenBank/DDBJ whole genome shotgun (WGS) entry which is preliminary data.</text>
</comment>
<dbReference type="PANTHER" id="PTHR11101">
    <property type="entry name" value="PHOSPHATE TRANSPORTER"/>
    <property type="match status" value="1"/>
</dbReference>
<evidence type="ECO:0000256" key="5">
    <source>
        <dbReference type="ARBA" id="ARBA00023136"/>
    </source>
</evidence>
<feature type="transmembrane region" description="Helical" evidence="6">
    <location>
        <begin position="135"/>
        <end position="157"/>
    </location>
</feature>
<dbReference type="GO" id="GO:0005315">
    <property type="term" value="F:phosphate transmembrane transporter activity"/>
    <property type="evidence" value="ECO:0007669"/>
    <property type="project" value="InterPro"/>
</dbReference>
<name>A0A0G0XIP1_9BACT</name>
<protein>
    <submittedName>
        <fullName evidence="7">Sulfate permease cysP</fullName>
    </submittedName>
</protein>
<evidence type="ECO:0000256" key="2">
    <source>
        <dbReference type="ARBA" id="ARBA00022448"/>
    </source>
</evidence>
<evidence type="ECO:0000256" key="3">
    <source>
        <dbReference type="ARBA" id="ARBA00022692"/>
    </source>
</evidence>
<dbReference type="InterPro" id="IPR001204">
    <property type="entry name" value="Phos_transporter"/>
</dbReference>
<dbReference type="Pfam" id="PF01384">
    <property type="entry name" value="PHO4"/>
    <property type="match status" value="1"/>
</dbReference>
<feature type="transmembrane region" description="Helical" evidence="6">
    <location>
        <begin position="221"/>
        <end position="243"/>
    </location>
</feature>
<evidence type="ECO:0000256" key="6">
    <source>
        <dbReference type="SAM" id="Phobius"/>
    </source>
</evidence>
<comment type="subcellular location">
    <subcellularLocation>
        <location evidence="1">Membrane</location>
        <topology evidence="1">Multi-pass membrane protein</topology>
    </subcellularLocation>
</comment>